<organism evidence="2 3">
    <name type="scientific">Lachnellula arida</name>
    <dbReference type="NCBI Taxonomy" id="1316785"/>
    <lineage>
        <taxon>Eukaryota</taxon>
        <taxon>Fungi</taxon>
        <taxon>Dikarya</taxon>
        <taxon>Ascomycota</taxon>
        <taxon>Pezizomycotina</taxon>
        <taxon>Leotiomycetes</taxon>
        <taxon>Helotiales</taxon>
        <taxon>Lachnaceae</taxon>
        <taxon>Lachnellula</taxon>
    </lineage>
</organism>
<evidence type="ECO:0000313" key="3">
    <source>
        <dbReference type="Proteomes" id="UP000469559"/>
    </source>
</evidence>
<keyword evidence="3" id="KW-1185">Reference proteome</keyword>
<evidence type="ECO:0000313" key="2">
    <source>
        <dbReference type="EMBL" id="TVY15461.1"/>
    </source>
</evidence>
<dbReference type="OrthoDB" id="3555020at2759"/>
<gene>
    <name evidence="2" type="ORF">LARI1_G008752</name>
</gene>
<reference evidence="2 3" key="1">
    <citation type="submission" date="2018-05" db="EMBL/GenBank/DDBJ databases">
        <title>Whole genome sequencing for identification of molecular markers to develop diagnostic detection tools for the regulated plant pathogen Lachnellula willkommii.</title>
        <authorList>
            <person name="Giroux E."/>
            <person name="Bilodeau G."/>
        </authorList>
    </citation>
    <scope>NUCLEOTIDE SEQUENCE [LARGE SCALE GENOMIC DNA]</scope>
    <source>
        <strain evidence="2 3">CBS 203.66</strain>
    </source>
</reference>
<accession>A0A8T9B7W9</accession>
<protein>
    <submittedName>
        <fullName evidence="2">Uncharacterized protein</fullName>
    </submittedName>
</protein>
<sequence>MPTTTPRKRLQEASPEQEYTPSGDDSWTDNESPGRKPQTPSPSKRTKTTQKKSEALQKKEWKNEWTQWVTDSKWEKDPTYRQKVKTNEIHKTAARKFYRLSAEEMATLPYWEFENEYNPSCPGRSYAHDGVKMQAYRKLAMLSGLHKQGLSEAELLRRGAKLFGESQSKRHQKNPNMPMTPKTFRIFQKTSYSYSQDRSPEEPIGSWETAVWENGKKIGYWLMYQFDPDARDYEDDLPKERFRPVTPVDSDT</sequence>
<feature type="compositionally biased region" description="Polar residues" evidence="1">
    <location>
        <begin position="17"/>
        <end position="31"/>
    </location>
</feature>
<dbReference type="EMBL" id="QGMF01000498">
    <property type="protein sequence ID" value="TVY15461.1"/>
    <property type="molecule type" value="Genomic_DNA"/>
</dbReference>
<name>A0A8T9B7W9_9HELO</name>
<proteinExistence type="predicted"/>
<feature type="region of interest" description="Disordered" evidence="1">
    <location>
        <begin position="1"/>
        <end position="59"/>
    </location>
</feature>
<dbReference type="Proteomes" id="UP000469559">
    <property type="component" value="Unassembled WGS sequence"/>
</dbReference>
<comment type="caution">
    <text evidence="2">The sequence shown here is derived from an EMBL/GenBank/DDBJ whole genome shotgun (WGS) entry which is preliminary data.</text>
</comment>
<dbReference type="AlphaFoldDB" id="A0A8T9B7W9"/>
<evidence type="ECO:0000256" key="1">
    <source>
        <dbReference type="SAM" id="MobiDB-lite"/>
    </source>
</evidence>